<gene>
    <name evidence="4" type="primary">LOC115888577</name>
</gene>
<keyword evidence="1" id="KW-0880">Kelch repeat</keyword>
<keyword evidence="3" id="KW-1185">Reference proteome</keyword>
<dbReference type="PANTHER" id="PTHR46428">
    <property type="entry name" value="KELCH DOMAIN-CONTAINING PROTEIN 10"/>
    <property type="match status" value="1"/>
</dbReference>
<evidence type="ECO:0000313" key="4">
    <source>
        <dbReference type="RefSeq" id="XP_030764198.1"/>
    </source>
</evidence>
<dbReference type="GeneID" id="115888577"/>
<dbReference type="Proteomes" id="UP000504635">
    <property type="component" value="Unplaced"/>
</dbReference>
<protein>
    <submittedName>
        <fullName evidence="4">Kelch domain-containing protein 10 homolog</fullName>
    </submittedName>
</protein>
<dbReference type="RefSeq" id="XP_030764198.1">
    <property type="nucleotide sequence ID" value="XM_030908338.1"/>
</dbReference>
<dbReference type="SUPFAM" id="SSF117281">
    <property type="entry name" value="Kelch motif"/>
    <property type="match status" value="2"/>
</dbReference>
<dbReference type="InterPro" id="IPR015915">
    <property type="entry name" value="Kelch-typ_b-propeller"/>
</dbReference>
<reference evidence="4" key="1">
    <citation type="submission" date="2025-08" db="UniProtKB">
        <authorList>
            <consortium name="RefSeq"/>
        </authorList>
    </citation>
    <scope>IDENTIFICATION</scope>
    <source>
        <tissue evidence="4">Gonads</tissue>
    </source>
</reference>
<evidence type="ECO:0000313" key="3">
    <source>
        <dbReference type="Proteomes" id="UP000504635"/>
    </source>
</evidence>
<dbReference type="OrthoDB" id="7676067at2759"/>
<dbReference type="KEGG" id="soy:115888577"/>
<dbReference type="AlphaFoldDB" id="A0A6J2YJI7"/>
<dbReference type="PANTHER" id="PTHR46428:SF1">
    <property type="entry name" value="KELCH DOMAIN-CONTAINING PROTEIN 10"/>
    <property type="match status" value="1"/>
</dbReference>
<dbReference type="Gene3D" id="2.120.10.80">
    <property type="entry name" value="Kelch-type beta propeller"/>
    <property type="match status" value="2"/>
</dbReference>
<dbReference type="GO" id="GO:0032874">
    <property type="term" value="P:positive regulation of stress-activated MAPK cascade"/>
    <property type="evidence" value="ECO:0007669"/>
    <property type="project" value="TreeGrafter"/>
</dbReference>
<dbReference type="Pfam" id="PF24681">
    <property type="entry name" value="Kelch_KLHDC2_KLHL20_DRC7"/>
    <property type="match status" value="2"/>
</dbReference>
<dbReference type="CTD" id="37121"/>
<organism evidence="3 4">
    <name type="scientific">Sitophilus oryzae</name>
    <name type="common">Rice weevil</name>
    <name type="synonym">Curculio oryzae</name>
    <dbReference type="NCBI Taxonomy" id="7048"/>
    <lineage>
        <taxon>Eukaryota</taxon>
        <taxon>Metazoa</taxon>
        <taxon>Ecdysozoa</taxon>
        <taxon>Arthropoda</taxon>
        <taxon>Hexapoda</taxon>
        <taxon>Insecta</taxon>
        <taxon>Pterygota</taxon>
        <taxon>Neoptera</taxon>
        <taxon>Endopterygota</taxon>
        <taxon>Coleoptera</taxon>
        <taxon>Polyphaga</taxon>
        <taxon>Cucujiformia</taxon>
        <taxon>Curculionidae</taxon>
        <taxon>Dryophthorinae</taxon>
        <taxon>Sitophilus</taxon>
    </lineage>
</organism>
<accession>A0A6J2YJI7</accession>
<keyword evidence="2" id="KW-0677">Repeat</keyword>
<name>A0A6J2YJI7_SITOR</name>
<proteinExistence type="predicted"/>
<dbReference type="FunFam" id="2.120.10.80:FF:000162">
    <property type="entry name" value="Kelch domain-containing protein 10 homolog"/>
    <property type="match status" value="1"/>
</dbReference>
<sequence>MFSKCFPSFLKKVFCIFYTYILKMCNSEKKSDGKFNTYSFKPFKYEKVVFSSSNNKIPPPRSGHRIGADSANFYSFGGYNPLIRFEEYHYEDDSYIDSYPLFQELWKFNFASRKWTKFRNSPTLPKELVSNAVILHQNILMIYGGTGSPFGTRCSNQLYVCNVNDEASPMVEVQATGQLPLPQYGQAIVYHNDYLYAIGGTTGFDYTCDIHRLNLKTLTWEIVYICNGTGDYEPPGRYRHEVGFDGRKIYILAGGTAEDVYDFERIPTFDIDKKEWASQKTIPAGVHGVPMGRRCHGAAQIDNGNGVEVFVTGGQDGENIFNDLWRLNLKTLQWTYFKTCILPRPMCFHAVSITPQGRLYVFGGIYNVNDQVKRSNKVYSAWVCIPKLSELCWEAVLQYSPHIFKYSSDDLINMGLPRHFVQRLGEKKLQKF</sequence>
<evidence type="ECO:0000256" key="2">
    <source>
        <dbReference type="ARBA" id="ARBA00022737"/>
    </source>
</evidence>
<dbReference type="InParanoid" id="A0A6J2YJI7"/>
<dbReference type="FunCoup" id="A0A6J2YJI7">
    <property type="interactions" value="953"/>
</dbReference>
<dbReference type="InterPro" id="IPR052125">
    <property type="entry name" value="KLHDC10"/>
</dbReference>
<evidence type="ECO:0000256" key="1">
    <source>
        <dbReference type="ARBA" id="ARBA00022441"/>
    </source>
</evidence>